<feature type="coiled-coil region" evidence="1">
    <location>
        <begin position="106"/>
        <end position="144"/>
    </location>
</feature>
<feature type="compositionally biased region" description="Polar residues" evidence="2">
    <location>
        <begin position="46"/>
        <end position="60"/>
    </location>
</feature>
<feature type="region of interest" description="Disordered" evidence="2">
    <location>
        <begin position="36"/>
        <end position="80"/>
    </location>
</feature>
<feature type="coiled-coil region" evidence="1">
    <location>
        <begin position="324"/>
        <end position="495"/>
    </location>
</feature>
<feature type="coiled-coil region" evidence="1">
    <location>
        <begin position="187"/>
        <end position="221"/>
    </location>
</feature>
<comment type="caution">
    <text evidence="3">The sequence shown here is derived from an EMBL/GenBank/DDBJ whole genome shotgun (WGS) entry which is preliminary data.</text>
</comment>
<keyword evidence="4" id="KW-1185">Reference proteome</keyword>
<reference evidence="3" key="1">
    <citation type="submission" date="2020-06" db="EMBL/GenBank/DDBJ databases">
        <title>Draft genome of Bugula neritina, a colonial animal packing powerful symbionts and potential medicines.</title>
        <authorList>
            <person name="Rayko M."/>
        </authorList>
    </citation>
    <scope>NUCLEOTIDE SEQUENCE [LARGE SCALE GENOMIC DNA]</scope>
    <source>
        <strain evidence="3">Kwan_BN1</strain>
    </source>
</reference>
<evidence type="ECO:0000256" key="2">
    <source>
        <dbReference type="SAM" id="MobiDB-lite"/>
    </source>
</evidence>
<feature type="region of interest" description="Disordered" evidence="2">
    <location>
        <begin position="1"/>
        <end position="22"/>
    </location>
</feature>
<evidence type="ECO:0000313" key="3">
    <source>
        <dbReference type="EMBL" id="KAF6038367.1"/>
    </source>
</evidence>
<proteinExistence type="predicted"/>
<keyword evidence="1" id="KW-0175">Coiled coil</keyword>
<evidence type="ECO:0000313" key="4">
    <source>
        <dbReference type="Proteomes" id="UP000593567"/>
    </source>
</evidence>
<dbReference type="Proteomes" id="UP000593567">
    <property type="component" value="Unassembled WGS sequence"/>
</dbReference>
<dbReference type="AlphaFoldDB" id="A0A7J7KJG4"/>
<gene>
    <name evidence="3" type="ORF">EB796_003325</name>
</gene>
<organism evidence="3 4">
    <name type="scientific">Bugula neritina</name>
    <name type="common">Brown bryozoan</name>
    <name type="synonym">Sertularia neritina</name>
    <dbReference type="NCBI Taxonomy" id="10212"/>
    <lineage>
        <taxon>Eukaryota</taxon>
        <taxon>Metazoa</taxon>
        <taxon>Spiralia</taxon>
        <taxon>Lophotrochozoa</taxon>
        <taxon>Bryozoa</taxon>
        <taxon>Gymnolaemata</taxon>
        <taxon>Cheilostomatida</taxon>
        <taxon>Flustrina</taxon>
        <taxon>Buguloidea</taxon>
        <taxon>Bugulidae</taxon>
        <taxon>Bugula</taxon>
    </lineage>
</organism>
<accession>A0A7J7KJG4</accession>
<sequence length="507" mass="57168">MFSKSKRFQDKSDLTPGPGKYNVKLSKEVSLASFPKGHRFADSSDNESVGSAASSSFTRTSEFKVPKPTKRKSGKKTVSVQTDVCEERNPIEATQQDVIHSRRSQSSTLQDELDLLKREFDVQKAELEAQLHETNTQLSAVQSQCEQHLANSAHLQSQISDMTKENRRVGEELTLSLNTVSRYEAELSSLKHSLGEANSAVSKLERELAEEKSSGDDLRDKTKQLEACKEKLQTEILGLTNTIQLQDDSINSLTISLERETQLRVSTESASMNKNETINCLKTAISQLQENIFKWEQLRDSSAERQRSWNSRLHPLTALSQTSLSKSESKLAEVTKKLKQANSLEDVVRQKEARIEELLELNNVMSGKLDSLKTLKHQLSEMDETVNSLVKKHKEEVLSFEGRLSNARTEVKEAEAKNRDLESELSHQRDSVKALIEEYSLKITSLQTQLATTARQNSEKVDELSNLADGLREERDVASRKAEEVQALYDELEKKIAPFKVLRLSNC</sequence>
<evidence type="ECO:0000256" key="1">
    <source>
        <dbReference type="SAM" id="Coils"/>
    </source>
</evidence>
<protein>
    <submittedName>
        <fullName evidence="3">Uncharacterized protein</fullName>
    </submittedName>
</protein>
<name>A0A7J7KJG4_BUGNE</name>
<dbReference type="EMBL" id="VXIV02000421">
    <property type="protein sequence ID" value="KAF6038367.1"/>
    <property type="molecule type" value="Genomic_DNA"/>
</dbReference>